<evidence type="ECO:0000259" key="1">
    <source>
        <dbReference type="Pfam" id="PF02915"/>
    </source>
</evidence>
<sequence length="163" mass="17961">MARFFSASDIVGTAIEIERRGRNVYSKAAAAATNPDVKSFLEFFAGEEARHQAIFEAMAGRIAKIEVPAGSDEEEYMDYVQALLDSHALFCGGAPEKDLANASDAIAAIELAARFEKDTILYFREMMDLLPPAESGIVKQCLDEERGHLRQLTKMLATLRRSA</sequence>
<dbReference type="RefSeq" id="WP_012749778.1">
    <property type="nucleotide sequence ID" value="NZ_CP026538.1"/>
</dbReference>
<proteinExistence type="predicted"/>
<dbReference type="Gene3D" id="1.20.1260.10">
    <property type="match status" value="1"/>
</dbReference>
<dbReference type="InterPro" id="IPR009078">
    <property type="entry name" value="Ferritin-like_SF"/>
</dbReference>
<evidence type="ECO:0000313" key="2">
    <source>
        <dbReference type="EMBL" id="QAZ65815.1"/>
    </source>
</evidence>
<protein>
    <submittedName>
        <fullName evidence="2">Rubrerythrin</fullName>
    </submittedName>
</protein>
<dbReference type="GO" id="GO:0046872">
    <property type="term" value="F:metal ion binding"/>
    <property type="evidence" value="ECO:0007669"/>
    <property type="project" value="InterPro"/>
</dbReference>
<name>A0A4P6HGD8_9BACT</name>
<gene>
    <name evidence="2" type="ORF">C3Y92_00590</name>
</gene>
<dbReference type="KEGG" id="dcb:C3Y92_00590"/>
<dbReference type="SUPFAM" id="SSF47240">
    <property type="entry name" value="Ferritin-like"/>
    <property type="match status" value="1"/>
</dbReference>
<dbReference type="PANTHER" id="PTHR33531">
    <property type="entry name" value="RUBRERYTHRIN SUBFAMILY"/>
    <property type="match status" value="1"/>
</dbReference>
<dbReference type="GO" id="GO:0016491">
    <property type="term" value="F:oxidoreductase activity"/>
    <property type="evidence" value="ECO:0007669"/>
    <property type="project" value="InterPro"/>
</dbReference>
<reference evidence="2 3" key="1">
    <citation type="submission" date="2018-02" db="EMBL/GenBank/DDBJ databases">
        <title>Genome sequence of Desulfovibrio carbinolicus DSM 3852.</title>
        <authorList>
            <person name="Wilbanks E."/>
            <person name="Skennerton C.T."/>
            <person name="Orphan V.J."/>
        </authorList>
    </citation>
    <scope>NUCLEOTIDE SEQUENCE [LARGE SCALE GENOMIC DNA]</scope>
    <source>
        <strain evidence="2 3">DSM 3852</strain>
    </source>
</reference>
<keyword evidence="3" id="KW-1185">Reference proteome</keyword>
<organism evidence="2 3">
    <name type="scientific">Solidesulfovibrio carbinolicus</name>
    <dbReference type="NCBI Taxonomy" id="296842"/>
    <lineage>
        <taxon>Bacteria</taxon>
        <taxon>Pseudomonadati</taxon>
        <taxon>Thermodesulfobacteriota</taxon>
        <taxon>Desulfovibrionia</taxon>
        <taxon>Desulfovibrionales</taxon>
        <taxon>Desulfovibrionaceae</taxon>
        <taxon>Solidesulfovibrio</taxon>
    </lineage>
</organism>
<dbReference type="CDD" id="cd01045">
    <property type="entry name" value="Ferritin_like_AB"/>
    <property type="match status" value="1"/>
</dbReference>
<evidence type="ECO:0000313" key="3">
    <source>
        <dbReference type="Proteomes" id="UP000293296"/>
    </source>
</evidence>
<accession>A0A4P6HGD8</accession>
<dbReference type="AlphaFoldDB" id="A0A4P6HGD8"/>
<dbReference type="Proteomes" id="UP000293296">
    <property type="component" value="Chromosome"/>
</dbReference>
<dbReference type="InterPro" id="IPR003251">
    <property type="entry name" value="Rr_diiron-bd_dom"/>
</dbReference>
<dbReference type="OrthoDB" id="5405405at2"/>
<dbReference type="PANTHER" id="PTHR33531:SF7">
    <property type="entry name" value="HYPOTHETICAL MEMBRANE PROTEIN, CONSERVED"/>
    <property type="match status" value="1"/>
</dbReference>
<dbReference type="Pfam" id="PF02915">
    <property type="entry name" value="Rubrerythrin"/>
    <property type="match status" value="1"/>
</dbReference>
<feature type="domain" description="Rubrerythrin diiron-binding" evidence="1">
    <location>
        <begin position="9"/>
        <end position="67"/>
    </location>
</feature>
<dbReference type="EMBL" id="CP026538">
    <property type="protein sequence ID" value="QAZ65815.1"/>
    <property type="molecule type" value="Genomic_DNA"/>
</dbReference>
<dbReference type="InterPro" id="IPR012347">
    <property type="entry name" value="Ferritin-like"/>
</dbReference>